<accession>A0A316DB73</accession>
<keyword evidence="2" id="KW-1185">Reference proteome</keyword>
<protein>
    <submittedName>
        <fullName evidence="1">Uncharacterized protein</fullName>
    </submittedName>
</protein>
<proteinExistence type="predicted"/>
<dbReference type="Proteomes" id="UP000245634">
    <property type="component" value="Unassembled WGS sequence"/>
</dbReference>
<evidence type="ECO:0000313" key="1">
    <source>
        <dbReference type="EMBL" id="PWK15052.1"/>
    </source>
</evidence>
<dbReference type="EMBL" id="QGGL01000004">
    <property type="protein sequence ID" value="PWK15052.1"/>
    <property type="molecule type" value="Genomic_DNA"/>
</dbReference>
<dbReference type="SUPFAM" id="SSF48452">
    <property type="entry name" value="TPR-like"/>
    <property type="match status" value="2"/>
</dbReference>
<dbReference type="Gene3D" id="1.25.40.10">
    <property type="entry name" value="Tetratricopeptide repeat domain"/>
    <property type="match status" value="2"/>
</dbReference>
<dbReference type="InterPro" id="IPR011990">
    <property type="entry name" value="TPR-like_helical_dom_sf"/>
</dbReference>
<evidence type="ECO:0000313" key="2">
    <source>
        <dbReference type="Proteomes" id="UP000245634"/>
    </source>
</evidence>
<dbReference type="AlphaFoldDB" id="A0A316DB73"/>
<comment type="caution">
    <text evidence="1">The sequence shown here is derived from an EMBL/GenBank/DDBJ whole genome shotgun (WGS) entry which is preliminary data.</text>
</comment>
<organism evidence="1 2">
    <name type="scientific">Tumebacillus permanentifrigoris</name>
    <dbReference type="NCBI Taxonomy" id="378543"/>
    <lineage>
        <taxon>Bacteria</taxon>
        <taxon>Bacillati</taxon>
        <taxon>Bacillota</taxon>
        <taxon>Bacilli</taxon>
        <taxon>Bacillales</taxon>
        <taxon>Alicyclobacillaceae</taxon>
        <taxon>Tumebacillus</taxon>
    </lineage>
</organism>
<reference evidence="1 2" key="1">
    <citation type="submission" date="2018-05" db="EMBL/GenBank/DDBJ databases">
        <title>Genomic Encyclopedia of Type Strains, Phase IV (KMG-IV): sequencing the most valuable type-strain genomes for metagenomic binning, comparative biology and taxonomic classification.</title>
        <authorList>
            <person name="Goeker M."/>
        </authorList>
    </citation>
    <scope>NUCLEOTIDE SEQUENCE [LARGE SCALE GENOMIC DNA]</scope>
    <source>
        <strain evidence="1 2">DSM 18773</strain>
    </source>
</reference>
<sequence>MHLATVSNLLGEYQEALLYYQEAYKMLNKTDNLKEIGLLYMEMGSGYAQVQEFEKAGEYAQHAIAIFDALNMIKLRLKINIQYAVSLREQGKAKESLQILVTCIETCHQQSLEEERCLIYGEIALHHYYQHEFDQAREAVQHGLASLSIDSLLSGHLYKTKGKIEAACEDVTLALQNFEGAVTVYLEHSRHLDLATTYKEIADLYEKAGDFKKSTQYLNLMNEAYLENLRERGILLT</sequence>
<gene>
    <name evidence="1" type="ORF">C7459_104259</name>
</gene>
<name>A0A316DB73_9BACL</name>